<reference evidence="1" key="1">
    <citation type="submission" date="2023-07" db="EMBL/GenBank/DDBJ databases">
        <title>Chromosome-level genome assembly of Artemia franciscana.</title>
        <authorList>
            <person name="Jo E."/>
        </authorList>
    </citation>
    <scope>NUCLEOTIDE SEQUENCE</scope>
    <source>
        <tissue evidence="1">Whole body</tissue>
    </source>
</reference>
<evidence type="ECO:0000313" key="2">
    <source>
        <dbReference type="Proteomes" id="UP001187531"/>
    </source>
</evidence>
<dbReference type="EMBL" id="JAVRJZ010000175">
    <property type="protein sequence ID" value="KAK2702765.1"/>
    <property type="molecule type" value="Genomic_DNA"/>
</dbReference>
<evidence type="ECO:0000313" key="1">
    <source>
        <dbReference type="EMBL" id="KAK2702765.1"/>
    </source>
</evidence>
<organism evidence="1 2">
    <name type="scientific">Artemia franciscana</name>
    <name type="common">Brine shrimp</name>
    <name type="synonym">Artemia sanfranciscana</name>
    <dbReference type="NCBI Taxonomy" id="6661"/>
    <lineage>
        <taxon>Eukaryota</taxon>
        <taxon>Metazoa</taxon>
        <taxon>Ecdysozoa</taxon>
        <taxon>Arthropoda</taxon>
        <taxon>Crustacea</taxon>
        <taxon>Branchiopoda</taxon>
        <taxon>Anostraca</taxon>
        <taxon>Artemiidae</taxon>
        <taxon>Artemia</taxon>
    </lineage>
</organism>
<protein>
    <submittedName>
        <fullName evidence="1">Uncharacterized protein</fullName>
    </submittedName>
</protein>
<sequence>MVFTAPDDKMKILLDNFFKNDKGYEYQASTNVTTDNNNQPQMEPFTIDEPESAIKEIRPGAPGPDQTHNLMLKNLPEEGKNILLILFNMSIKEGYTPKDLRKTTIFHIPKTGKDPSNPDSYRHISLTSCLRKLMEHLIKNKILGLVIKATQKEQFGFLQIDAQLNA</sequence>
<accession>A0AA88L068</accession>
<proteinExistence type="predicted"/>
<name>A0AA88L068_ARTSF</name>
<comment type="caution">
    <text evidence="1">The sequence shown here is derived from an EMBL/GenBank/DDBJ whole genome shotgun (WGS) entry which is preliminary data.</text>
</comment>
<dbReference type="PANTHER" id="PTHR19446">
    <property type="entry name" value="REVERSE TRANSCRIPTASES"/>
    <property type="match status" value="1"/>
</dbReference>
<gene>
    <name evidence="1" type="ORF">QYM36_018635</name>
</gene>
<dbReference type="Proteomes" id="UP001187531">
    <property type="component" value="Unassembled WGS sequence"/>
</dbReference>
<dbReference type="AlphaFoldDB" id="A0AA88L068"/>
<keyword evidence="2" id="KW-1185">Reference proteome</keyword>